<dbReference type="Pfam" id="PF00078">
    <property type="entry name" value="RVT_1"/>
    <property type="match status" value="1"/>
</dbReference>
<gene>
    <name evidence="1" type="ORF">PACLA_8A065426</name>
</gene>
<dbReference type="CDD" id="cd01650">
    <property type="entry name" value="RT_nLTR_like"/>
    <property type="match status" value="1"/>
</dbReference>
<evidence type="ECO:0000313" key="2">
    <source>
        <dbReference type="Proteomes" id="UP001152795"/>
    </source>
</evidence>
<dbReference type="PROSITE" id="PS50878">
    <property type="entry name" value="RT_POL"/>
    <property type="match status" value="1"/>
</dbReference>
<dbReference type="AlphaFoldDB" id="A0A6S7IXQ4"/>
<dbReference type="InterPro" id="IPR000477">
    <property type="entry name" value="RT_dom"/>
</dbReference>
<organism evidence="1 2">
    <name type="scientific">Paramuricea clavata</name>
    <name type="common">Red gorgonian</name>
    <name type="synonym">Violescent sea-whip</name>
    <dbReference type="NCBI Taxonomy" id="317549"/>
    <lineage>
        <taxon>Eukaryota</taxon>
        <taxon>Metazoa</taxon>
        <taxon>Cnidaria</taxon>
        <taxon>Anthozoa</taxon>
        <taxon>Octocorallia</taxon>
        <taxon>Malacalcyonacea</taxon>
        <taxon>Plexauridae</taxon>
        <taxon>Paramuricea</taxon>
    </lineage>
</organism>
<dbReference type="InterPro" id="IPR043502">
    <property type="entry name" value="DNA/RNA_pol_sf"/>
</dbReference>
<dbReference type="PANTHER" id="PTHR33332">
    <property type="entry name" value="REVERSE TRANSCRIPTASE DOMAIN-CONTAINING PROTEIN"/>
    <property type="match status" value="1"/>
</dbReference>
<protein>
    <submittedName>
        <fullName evidence="1">Uncharacterized protein</fullName>
    </submittedName>
</protein>
<feature type="non-terminal residue" evidence="1">
    <location>
        <position position="223"/>
    </location>
</feature>
<reference evidence="1" key="1">
    <citation type="submission" date="2020-04" db="EMBL/GenBank/DDBJ databases">
        <authorList>
            <person name="Alioto T."/>
            <person name="Alioto T."/>
            <person name="Gomez Garrido J."/>
        </authorList>
    </citation>
    <scope>NUCLEOTIDE SEQUENCE</scope>
    <source>
        <strain evidence="1">A484AB</strain>
    </source>
</reference>
<evidence type="ECO:0000313" key="1">
    <source>
        <dbReference type="EMBL" id="CAB4024245.1"/>
    </source>
</evidence>
<sequence length="223" mass="25202">MTALIDATIEWLTNMDQGKLNAVVYIDLAKAFDTISHEILLEKLHIYGVDANSLSWFQSYLQDRKQKCYVNDVLSGERTINCGVPQGSILGPLLFLIYINDLPQCLKHSTARMYADDTNITTTGTSIREIVTHANDDLNNISDWLKANKLSLNVTKTEYMFIGSDQNLDKLRDVPLLFLENKAIKRVKATKSLGVHIDERLTWHEHIQNISKKVGAGISGLRR</sequence>
<dbReference type="OrthoDB" id="3261222at2759"/>
<proteinExistence type="predicted"/>
<keyword evidence="2" id="KW-1185">Reference proteome</keyword>
<name>A0A6S7IXQ4_PARCT</name>
<comment type="caution">
    <text evidence="1">The sequence shown here is derived from an EMBL/GenBank/DDBJ whole genome shotgun (WGS) entry which is preliminary data.</text>
</comment>
<dbReference type="Proteomes" id="UP001152795">
    <property type="component" value="Unassembled WGS sequence"/>
</dbReference>
<dbReference type="SUPFAM" id="SSF56672">
    <property type="entry name" value="DNA/RNA polymerases"/>
    <property type="match status" value="1"/>
</dbReference>
<accession>A0A6S7IXQ4</accession>
<dbReference type="EMBL" id="CACRXK020012918">
    <property type="protein sequence ID" value="CAB4024245.1"/>
    <property type="molecule type" value="Genomic_DNA"/>
</dbReference>